<dbReference type="EMBL" id="CATNWA010010338">
    <property type="protein sequence ID" value="CAI9559727.1"/>
    <property type="molecule type" value="Genomic_DNA"/>
</dbReference>
<sequence length="113" mass="12252">SSRRVPAQFWSSGRTVRGEEFVTLPRLHPDSQCLPRSAGRIIRSAGPYCRVLTFGAAAREEGGERAPGTQKSCINLPGEPRLCRPLSYGNPIACHLVGSVLRSLSKGEKEPHA</sequence>
<keyword evidence="2" id="KW-1185">Reference proteome</keyword>
<evidence type="ECO:0000313" key="1">
    <source>
        <dbReference type="EMBL" id="CAI9559727.1"/>
    </source>
</evidence>
<reference evidence="1" key="1">
    <citation type="submission" date="2023-05" db="EMBL/GenBank/DDBJ databases">
        <authorList>
            <person name="Stuckert A."/>
        </authorList>
    </citation>
    <scope>NUCLEOTIDE SEQUENCE</scope>
</reference>
<feature type="non-terminal residue" evidence="1">
    <location>
        <position position="113"/>
    </location>
</feature>
<organism evidence="1 2">
    <name type="scientific">Staurois parvus</name>
    <dbReference type="NCBI Taxonomy" id="386267"/>
    <lineage>
        <taxon>Eukaryota</taxon>
        <taxon>Metazoa</taxon>
        <taxon>Chordata</taxon>
        <taxon>Craniata</taxon>
        <taxon>Vertebrata</taxon>
        <taxon>Euteleostomi</taxon>
        <taxon>Amphibia</taxon>
        <taxon>Batrachia</taxon>
        <taxon>Anura</taxon>
        <taxon>Neobatrachia</taxon>
        <taxon>Ranoidea</taxon>
        <taxon>Ranidae</taxon>
        <taxon>Staurois</taxon>
    </lineage>
</organism>
<proteinExistence type="predicted"/>
<accession>A0ABN9CKY5</accession>
<evidence type="ECO:0000313" key="2">
    <source>
        <dbReference type="Proteomes" id="UP001162483"/>
    </source>
</evidence>
<gene>
    <name evidence="1" type="ORF">SPARVUS_LOCUS5136060</name>
</gene>
<protein>
    <submittedName>
        <fullName evidence="1">Uncharacterized protein</fullName>
    </submittedName>
</protein>
<dbReference type="Proteomes" id="UP001162483">
    <property type="component" value="Unassembled WGS sequence"/>
</dbReference>
<comment type="caution">
    <text evidence="1">The sequence shown here is derived from an EMBL/GenBank/DDBJ whole genome shotgun (WGS) entry which is preliminary data.</text>
</comment>
<feature type="non-terminal residue" evidence="1">
    <location>
        <position position="1"/>
    </location>
</feature>
<name>A0ABN9CKY5_9NEOB</name>